<evidence type="ECO:0000313" key="2">
    <source>
        <dbReference type="EMBL" id="KAF5233512.1"/>
    </source>
</evidence>
<sequence>PEARKNPSRPSSKASSKASSKVSSKSVTKREPREDRHREQEDRHQSEREENPRDEQPRERRHREDRERRTHDRDDRGRQRSEKPKDKDRFEAKERLSKRFDERPSVAPRQTSFIEPWGPGGWSPRYEAPPSDLDAYGQMTLGRKAASVVSSGAYSNVPRTTSIVNGHFSSDSSAYDDERYEDGSYHPYPIPN</sequence>
<name>A0AAN5Z6J1_FUSAU</name>
<gene>
    <name evidence="2" type="ORF">FAUST_8136</name>
</gene>
<protein>
    <submittedName>
        <fullName evidence="2">Uncharacterized protein</fullName>
    </submittedName>
</protein>
<dbReference type="EMBL" id="JAAMOD010000253">
    <property type="protein sequence ID" value="KAF5233512.1"/>
    <property type="molecule type" value="Genomic_DNA"/>
</dbReference>
<comment type="caution">
    <text evidence="2">The sequence shown here is derived from an EMBL/GenBank/DDBJ whole genome shotgun (WGS) entry which is preliminary data.</text>
</comment>
<feature type="compositionally biased region" description="Polar residues" evidence="1">
    <location>
        <begin position="156"/>
        <end position="173"/>
    </location>
</feature>
<reference evidence="2 3" key="1">
    <citation type="submission" date="2020-02" db="EMBL/GenBank/DDBJ databases">
        <title>Identification and distribution of gene clusters putatively required for synthesis of sphingolipid metabolism inhibitors in phylogenetically diverse species of the filamentous fungus Fusarium.</title>
        <authorList>
            <person name="Kim H.-S."/>
            <person name="Busman M."/>
            <person name="Brown D.W."/>
            <person name="Divon H."/>
            <person name="Uhlig S."/>
            <person name="Proctor R.H."/>
        </authorList>
    </citation>
    <scope>NUCLEOTIDE SEQUENCE [LARGE SCALE GENOMIC DNA]</scope>
    <source>
        <strain evidence="2 3">NRRL 2903</strain>
    </source>
</reference>
<evidence type="ECO:0000313" key="3">
    <source>
        <dbReference type="Proteomes" id="UP000537989"/>
    </source>
</evidence>
<feature type="region of interest" description="Disordered" evidence="1">
    <location>
        <begin position="1"/>
        <end position="129"/>
    </location>
</feature>
<feature type="non-terminal residue" evidence="2">
    <location>
        <position position="1"/>
    </location>
</feature>
<keyword evidence="3" id="KW-1185">Reference proteome</keyword>
<feature type="region of interest" description="Disordered" evidence="1">
    <location>
        <begin position="156"/>
        <end position="192"/>
    </location>
</feature>
<evidence type="ECO:0000256" key="1">
    <source>
        <dbReference type="SAM" id="MobiDB-lite"/>
    </source>
</evidence>
<proteinExistence type="predicted"/>
<dbReference type="AlphaFoldDB" id="A0AAN5Z6J1"/>
<organism evidence="2 3">
    <name type="scientific">Fusarium austroamericanum</name>
    <dbReference type="NCBI Taxonomy" id="282268"/>
    <lineage>
        <taxon>Eukaryota</taxon>
        <taxon>Fungi</taxon>
        <taxon>Dikarya</taxon>
        <taxon>Ascomycota</taxon>
        <taxon>Pezizomycotina</taxon>
        <taxon>Sordariomycetes</taxon>
        <taxon>Hypocreomycetidae</taxon>
        <taxon>Hypocreales</taxon>
        <taxon>Nectriaceae</taxon>
        <taxon>Fusarium</taxon>
    </lineage>
</organism>
<dbReference type="Proteomes" id="UP000537989">
    <property type="component" value="Unassembled WGS sequence"/>
</dbReference>
<feature type="compositionally biased region" description="Basic and acidic residues" evidence="1">
    <location>
        <begin position="28"/>
        <end position="104"/>
    </location>
</feature>
<feature type="compositionally biased region" description="Low complexity" evidence="1">
    <location>
        <begin position="11"/>
        <end position="26"/>
    </location>
</feature>
<accession>A0AAN5Z6J1</accession>